<dbReference type="AlphaFoldDB" id="A3ZRK2"/>
<protein>
    <recommendedName>
        <fullName evidence="4">Transmembrane protein</fullName>
    </recommendedName>
</protein>
<dbReference type="HOGENOM" id="CLU_1623943_0_0_0"/>
<keyword evidence="1" id="KW-0812">Transmembrane</keyword>
<reference evidence="2 3" key="1">
    <citation type="submission" date="2006-02" db="EMBL/GenBank/DDBJ databases">
        <authorList>
            <person name="Amann R."/>
            <person name="Ferriera S."/>
            <person name="Johnson J."/>
            <person name="Kravitz S."/>
            <person name="Halpern A."/>
            <person name="Remington K."/>
            <person name="Beeson K."/>
            <person name="Tran B."/>
            <person name="Rogers Y.-H."/>
            <person name="Friedman R."/>
            <person name="Venter J.C."/>
        </authorList>
    </citation>
    <scope>NUCLEOTIDE SEQUENCE [LARGE SCALE GENOMIC DNA]</scope>
    <source>
        <strain evidence="2 3">DSM 3645</strain>
    </source>
</reference>
<feature type="transmembrane region" description="Helical" evidence="1">
    <location>
        <begin position="78"/>
        <end position="94"/>
    </location>
</feature>
<dbReference type="OrthoDB" id="9775735at2"/>
<feature type="transmembrane region" description="Helical" evidence="1">
    <location>
        <begin position="100"/>
        <end position="116"/>
    </location>
</feature>
<sequence>MDEIDEAPQHRPSRELVFWTVVFQISSLAYVGFHIGACLRRYLLWGESIIPIISVPILLVVVVVLLYRSVFCRDYQSITWILPLVLGIIWLNIAGGNVPALYPIVTVIIVARLIYLEYQWQQYLLKNSVPPRGGFSLWDLMMVIVGISIVLASARHILANPWF</sequence>
<dbReference type="STRING" id="314230.DSM3645_12161"/>
<feature type="transmembrane region" description="Helical" evidence="1">
    <location>
        <begin position="137"/>
        <end position="158"/>
    </location>
</feature>
<keyword evidence="1" id="KW-0472">Membrane</keyword>
<feature type="transmembrane region" description="Helical" evidence="1">
    <location>
        <begin position="16"/>
        <end position="36"/>
    </location>
</feature>
<dbReference type="Proteomes" id="UP000004358">
    <property type="component" value="Unassembled WGS sequence"/>
</dbReference>
<comment type="caution">
    <text evidence="2">The sequence shown here is derived from an EMBL/GenBank/DDBJ whole genome shotgun (WGS) entry which is preliminary data.</text>
</comment>
<dbReference type="RefSeq" id="WP_002650328.1">
    <property type="nucleotide sequence ID" value="NZ_CH672376.1"/>
</dbReference>
<proteinExistence type="predicted"/>
<evidence type="ECO:0000313" key="2">
    <source>
        <dbReference type="EMBL" id="EAQ80771.1"/>
    </source>
</evidence>
<accession>A3ZRK2</accession>
<name>A3ZRK2_9BACT</name>
<organism evidence="2 3">
    <name type="scientific">Blastopirellula marina DSM 3645</name>
    <dbReference type="NCBI Taxonomy" id="314230"/>
    <lineage>
        <taxon>Bacteria</taxon>
        <taxon>Pseudomonadati</taxon>
        <taxon>Planctomycetota</taxon>
        <taxon>Planctomycetia</taxon>
        <taxon>Pirellulales</taxon>
        <taxon>Pirellulaceae</taxon>
        <taxon>Blastopirellula</taxon>
    </lineage>
</organism>
<evidence type="ECO:0000256" key="1">
    <source>
        <dbReference type="SAM" id="Phobius"/>
    </source>
</evidence>
<keyword evidence="1" id="KW-1133">Transmembrane helix</keyword>
<evidence type="ECO:0000313" key="3">
    <source>
        <dbReference type="Proteomes" id="UP000004358"/>
    </source>
</evidence>
<feature type="transmembrane region" description="Helical" evidence="1">
    <location>
        <begin position="42"/>
        <end position="66"/>
    </location>
</feature>
<dbReference type="EMBL" id="AANZ01000007">
    <property type="protein sequence ID" value="EAQ80771.1"/>
    <property type="molecule type" value="Genomic_DNA"/>
</dbReference>
<evidence type="ECO:0008006" key="4">
    <source>
        <dbReference type="Google" id="ProtNLM"/>
    </source>
</evidence>
<gene>
    <name evidence="2" type="ORF">DSM3645_12161</name>
</gene>